<proteinExistence type="inferred from homology"/>
<name>Q5KMB5_CRYD1</name>
<evidence type="ECO:0000256" key="1">
    <source>
        <dbReference type="ARBA" id="ARBA00004275"/>
    </source>
</evidence>
<feature type="region of interest" description="Disordered" evidence="9">
    <location>
        <begin position="377"/>
        <end position="410"/>
    </location>
</feature>
<dbReference type="InterPro" id="IPR019734">
    <property type="entry name" value="TPR_rpt"/>
</dbReference>
<evidence type="ECO:0000256" key="4">
    <source>
        <dbReference type="ARBA" id="ARBA00022490"/>
    </source>
</evidence>
<feature type="repeat" description="TPR" evidence="8">
    <location>
        <begin position="673"/>
        <end position="706"/>
    </location>
</feature>
<dbReference type="AlphaFoldDB" id="Q5KMB5"/>
<feature type="repeat" description="TPR" evidence="8">
    <location>
        <begin position="707"/>
        <end position="740"/>
    </location>
</feature>
<dbReference type="Proteomes" id="UP000002149">
    <property type="component" value="Chromosome 2"/>
</dbReference>
<dbReference type="RefSeq" id="XP_024512261.1">
    <property type="nucleotide sequence ID" value="XM_024656508.1"/>
</dbReference>
<gene>
    <name evidence="10" type="ordered locus">CNB02270</name>
</gene>
<feature type="compositionally biased region" description="Polar residues" evidence="9">
    <location>
        <begin position="74"/>
        <end position="92"/>
    </location>
</feature>
<evidence type="ECO:0000256" key="5">
    <source>
        <dbReference type="ARBA" id="ARBA00022737"/>
    </source>
</evidence>
<dbReference type="GO" id="GO:0016560">
    <property type="term" value="P:protein import into peroxisome matrix, docking"/>
    <property type="evidence" value="ECO:0000318"/>
    <property type="project" value="GO_Central"/>
</dbReference>
<dbReference type="GO" id="GO:0005778">
    <property type="term" value="C:peroxisomal membrane"/>
    <property type="evidence" value="ECO:0000318"/>
    <property type="project" value="GO_Central"/>
</dbReference>
<dbReference type="InParanoid" id="Q5KMB5"/>
<dbReference type="VEuPathDB" id="FungiDB:CNB02270"/>
<evidence type="ECO:0000313" key="11">
    <source>
        <dbReference type="Proteomes" id="UP000002149"/>
    </source>
</evidence>
<feature type="region of interest" description="Disordered" evidence="9">
    <location>
        <begin position="60"/>
        <end position="97"/>
    </location>
</feature>
<organism evidence="10 11">
    <name type="scientific">Cryptococcus deneoformans (strain JEC21 / ATCC MYA-565)</name>
    <name type="common">Cryptococcus neoformans var. neoformans serotype D</name>
    <dbReference type="NCBI Taxonomy" id="214684"/>
    <lineage>
        <taxon>Eukaryota</taxon>
        <taxon>Fungi</taxon>
        <taxon>Dikarya</taxon>
        <taxon>Basidiomycota</taxon>
        <taxon>Agaricomycotina</taxon>
        <taxon>Tremellomycetes</taxon>
        <taxon>Tremellales</taxon>
        <taxon>Cryptococcaceae</taxon>
        <taxon>Cryptococcus</taxon>
        <taxon>Cryptococcus neoformans species complex</taxon>
    </lineage>
</organism>
<dbReference type="OMA" id="YTNENDR"/>
<dbReference type="Gene3D" id="1.25.40.10">
    <property type="entry name" value="Tetratricopeptide repeat domain"/>
    <property type="match status" value="1"/>
</dbReference>
<evidence type="ECO:0000313" key="10">
    <source>
        <dbReference type="EMBL" id="AAW41849.1"/>
    </source>
</evidence>
<keyword evidence="6 8" id="KW-0802">TPR repeat</keyword>
<dbReference type="eggNOG" id="KOG1125">
    <property type="taxonomic scope" value="Eukaryota"/>
</dbReference>
<evidence type="ECO:0000256" key="8">
    <source>
        <dbReference type="PROSITE-ProRule" id="PRU00339"/>
    </source>
</evidence>
<dbReference type="PANTHER" id="PTHR10130:SF0">
    <property type="entry name" value="GH08708P"/>
    <property type="match status" value="1"/>
</dbReference>
<feature type="compositionally biased region" description="Basic and acidic residues" evidence="9">
    <location>
        <begin position="384"/>
        <end position="401"/>
    </location>
</feature>
<dbReference type="HOGENOM" id="CLU_013516_2_0_1"/>
<evidence type="ECO:0000256" key="2">
    <source>
        <dbReference type="ARBA" id="ARBA00004496"/>
    </source>
</evidence>
<dbReference type="STRING" id="214684.Q5KMB5"/>
<dbReference type="GO" id="GO:0005829">
    <property type="term" value="C:cytosol"/>
    <property type="evidence" value="ECO:0000318"/>
    <property type="project" value="GO_Central"/>
</dbReference>
<keyword evidence="11" id="KW-1185">Reference proteome</keyword>
<dbReference type="InterPro" id="IPR024111">
    <property type="entry name" value="PEX5/PEX5L"/>
</dbReference>
<sequence>MSAFLSGASVQCGPTSALKNVSDRINVDRSLQQDRLAYTSNASGSSSKQPFRAQLAQLPVNQSPKQVPGPPSTFDLSSLRQQLSPVPSTSHASDWASDFVPLTGPTASKYTRSVASTKSGWQEEFSQHVAAAPPLGTTRSQKPLYNAGLAPWEVPETQYQLQRPALMRPSFRSHDIPISEASLTFPRPDIHAAAPVSKYEEQIGQPTGSETLPLDESQQLLARTARSFVSNLETQSDILSANPKFAQSKFLSLLRGLGDEQVVVKEGQEVKGEEVGEGATFVERNIVGNNWAEGFAKQKEKSIPQEAPTLAEAEYLERRSPYPPGQKEYPALNSWVPALPTHTLVPPQTAPQAARLAANNGALWDQQYHDQEALIQSSESPAPEPRKNVHFDEHPASRERSGVPSTLEEAISSPGNIPGAGWGWNEQGLTHDFDEDVFEEFNGQLRRAQESLEGGVGKQESWDRLQSDWEEFQRTEPGVAHFRGMGTGDQSERYMFQSRNPYSTDEEELYFEVSRDSPTLKGILELESEVQKDSTSHEAWYALGLKQQENEREDQAILALSKVIQLNPQYRPAYLALAVSYTNEGENEAACTMLEDWIRLKDSKNTTGADGQKGKDRNKLIESLIEIARQTPHEIDADVQVALGVLFNMSGGQDYSKAEDCFLAALEARPEDWLLYNRLGATLANSGRSSEAVQYYHQALRLHPGFVRALFNLGIAYMNLGEYQTAAQSILDALRLQHSEASEAYAYGQNGGGAKGVTSETLWNSLKGACFYMNRQDLVKIVEKRDLSGLPLKFVDEEL</sequence>
<reference evidence="10 11" key="1">
    <citation type="journal article" date="2005" name="Science">
        <title>The genome of the basidiomycetous yeast and human pathogen Cryptococcus neoformans.</title>
        <authorList>
            <person name="Loftus B.J."/>
            <person name="Fung E."/>
            <person name="Roncaglia P."/>
            <person name="Rowley D."/>
            <person name="Amedeo P."/>
            <person name="Bruno D."/>
            <person name="Vamathevan J."/>
            <person name="Miranda M."/>
            <person name="Anderson I.J."/>
            <person name="Fraser J.A."/>
            <person name="Allen J.E."/>
            <person name="Bosdet I.E."/>
            <person name="Brent M.R."/>
            <person name="Chiu R."/>
            <person name="Doering T.L."/>
            <person name="Donlin M.J."/>
            <person name="D'Souza C.A."/>
            <person name="Fox D.S."/>
            <person name="Grinberg V."/>
            <person name="Fu J."/>
            <person name="Fukushima M."/>
            <person name="Haas B.J."/>
            <person name="Huang J.C."/>
            <person name="Janbon G."/>
            <person name="Jones S.J."/>
            <person name="Koo H.L."/>
            <person name="Krzywinski M.I."/>
            <person name="Kwon-Chung J.K."/>
            <person name="Lengeler K.B."/>
            <person name="Maiti R."/>
            <person name="Marra M.A."/>
            <person name="Marra R.E."/>
            <person name="Mathewson C.A."/>
            <person name="Mitchell T.G."/>
            <person name="Pertea M."/>
            <person name="Riggs F.R."/>
            <person name="Salzberg S.L."/>
            <person name="Schein J.E."/>
            <person name="Shvartsbeyn A."/>
            <person name="Shin H."/>
            <person name="Shumway M."/>
            <person name="Specht C.A."/>
            <person name="Suh B.B."/>
            <person name="Tenney A."/>
            <person name="Utterback T.R."/>
            <person name="Wickes B.L."/>
            <person name="Wortman J.R."/>
            <person name="Wye N.H."/>
            <person name="Kronstad J.W."/>
            <person name="Lodge J.K."/>
            <person name="Heitman J."/>
            <person name="Davis R.W."/>
            <person name="Fraser C.M."/>
            <person name="Hyman R.W."/>
        </authorList>
    </citation>
    <scope>NUCLEOTIDE SEQUENCE [LARGE SCALE GENOMIC DNA]</scope>
    <source>
        <strain evidence="11">JEC21 / ATCC MYA-565</strain>
    </source>
</reference>
<accession>Q55XM0</accession>
<dbReference type="Gene3D" id="6.10.280.230">
    <property type="match status" value="1"/>
</dbReference>
<dbReference type="EMBL" id="AE017342">
    <property type="protein sequence ID" value="AAW41849.1"/>
    <property type="molecule type" value="Genomic_DNA"/>
</dbReference>
<comment type="subcellular location">
    <subcellularLocation>
        <location evidence="2">Cytoplasm</location>
    </subcellularLocation>
    <subcellularLocation>
        <location evidence="1">Peroxisome</location>
    </subcellularLocation>
</comment>
<evidence type="ECO:0000256" key="7">
    <source>
        <dbReference type="ARBA" id="ARBA00023140"/>
    </source>
</evidence>
<evidence type="ECO:0000256" key="3">
    <source>
        <dbReference type="ARBA" id="ARBA00005348"/>
    </source>
</evidence>
<evidence type="ECO:0000256" key="9">
    <source>
        <dbReference type="SAM" id="MobiDB-lite"/>
    </source>
</evidence>
<comment type="similarity">
    <text evidence="3">Belongs to the peroxisomal targeting signal receptor family.</text>
</comment>
<feature type="repeat" description="TPR" evidence="8">
    <location>
        <begin position="537"/>
        <end position="570"/>
    </location>
</feature>
<dbReference type="KEGG" id="cne:CNB02270"/>
<dbReference type="PROSITE" id="PS50005">
    <property type="entry name" value="TPR"/>
    <property type="match status" value="3"/>
</dbReference>
<accession>Q5KMB5</accession>
<keyword evidence="5" id="KW-0677">Repeat</keyword>
<keyword evidence="7" id="KW-0576">Peroxisome</keyword>
<protein>
    <submittedName>
        <fullName evidence="10">Peroxisome targeting sequence binding protein, putative</fullName>
    </submittedName>
</protein>
<dbReference type="InterPro" id="IPR011990">
    <property type="entry name" value="TPR-like_helical_dom_sf"/>
</dbReference>
<dbReference type="SUPFAM" id="SSF48452">
    <property type="entry name" value="TPR-like"/>
    <property type="match status" value="1"/>
</dbReference>
<dbReference type="Pfam" id="PF13432">
    <property type="entry name" value="TPR_16"/>
    <property type="match status" value="1"/>
</dbReference>
<dbReference type="SMART" id="SM00028">
    <property type="entry name" value="TPR"/>
    <property type="match status" value="4"/>
</dbReference>
<dbReference type="GeneID" id="3255595"/>
<keyword evidence="4" id="KW-0963">Cytoplasm</keyword>
<dbReference type="Pfam" id="PF13181">
    <property type="entry name" value="TPR_8"/>
    <property type="match status" value="1"/>
</dbReference>
<dbReference type="PANTHER" id="PTHR10130">
    <property type="entry name" value="PEROXISOMAL TARGETING SIGNAL 1 RECEPTOR PEX5"/>
    <property type="match status" value="1"/>
</dbReference>
<dbReference type="GO" id="GO:0005052">
    <property type="term" value="F:peroxisome matrix targeting signal-1 binding"/>
    <property type="evidence" value="ECO:0000318"/>
    <property type="project" value="GO_Central"/>
</dbReference>
<dbReference type="PaxDb" id="214684-Q5KMB5"/>
<evidence type="ECO:0000256" key="6">
    <source>
        <dbReference type="ARBA" id="ARBA00022803"/>
    </source>
</evidence>
<dbReference type="OrthoDB" id="10006023at2759"/>